<organism evidence="3 4">
    <name type="scientific">Alloacidobacterium dinghuense</name>
    <dbReference type="NCBI Taxonomy" id="2763107"/>
    <lineage>
        <taxon>Bacteria</taxon>
        <taxon>Pseudomonadati</taxon>
        <taxon>Acidobacteriota</taxon>
        <taxon>Terriglobia</taxon>
        <taxon>Terriglobales</taxon>
        <taxon>Acidobacteriaceae</taxon>
        <taxon>Alloacidobacterium</taxon>
    </lineage>
</organism>
<dbReference type="InterPro" id="IPR036653">
    <property type="entry name" value="CinA-like_C"/>
</dbReference>
<dbReference type="InterPro" id="IPR001453">
    <property type="entry name" value="MoaB/Mog_dom"/>
</dbReference>
<dbReference type="Gene3D" id="3.90.950.20">
    <property type="entry name" value="CinA-like"/>
    <property type="match status" value="1"/>
</dbReference>
<dbReference type="EMBL" id="CP060394">
    <property type="protein sequence ID" value="QNI32595.1"/>
    <property type="molecule type" value="Genomic_DNA"/>
</dbReference>
<evidence type="ECO:0000313" key="3">
    <source>
        <dbReference type="EMBL" id="QNI32595.1"/>
    </source>
</evidence>
<dbReference type="NCBIfam" id="TIGR00200">
    <property type="entry name" value="cinA_nterm"/>
    <property type="match status" value="1"/>
</dbReference>
<dbReference type="PIRSF" id="PIRSF006728">
    <property type="entry name" value="CinA"/>
    <property type="match status" value="1"/>
</dbReference>
<dbReference type="KEGG" id="adin:H7849_00790"/>
<accession>A0A7G8BJ75</accession>
<dbReference type="Proteomes" id="UP000515312">
    <property type="component" value="Chromosome"/>
</dbReference>
<sequence>MKCEIIAIGSELLTPFRQDTNSLYLTERLNELGVVVAFKTIVGDRRKDLTNAIRTALGRVDIIITMGGLGPTEDDLTREAWADALGTELKRDADIVGQLYVRAAQRRWQLTENNLKQADMLDGAQMLENPHGTAPGQWVDTVFGAHRKLGMLLPGPPSEIKPMFDEQCIPRLREIVPQRFIATRTLKAAMIGESHADARIAPIYSQFTDVETTILAHLGDIQLTLISTKSTMEEAEARVNELASLIEEELDDLVYSSAKQSESLEQIVLYYLEMRGATLSVAESCTGGLIAERLTSIAGSSRSFLGGAVVYSNELKTEFAGVPEELIEEKGAVSREVATALAEGIRRRCRSTYGVGVTGIAGPGGGNEEKPVGLVYIAISDGVQTEVVQKNFSGDRERIRFYASQQALDMVRRQLM</sequence>
<dbReference type="CDD" id="cd00885">
    <property type="entry name" value="cinA"/>
    <property type="match status" value="1"/>
</dbReference>
<dbReference type="PANTHER" id="PTHR13939">
    <property type="entry name" value="NICOTINAMIDE-NUCLEOTIDE AMIDOHYDROLASE PNCC"/>
    <property type="match status" value="1"/>
</dbReference>
<gene>
    <name evidence="3" type="ORF">H7849_00790</name>
</gene>
<comment type="similarity">
    <text evidence="1">Belongs to the CinA family.</text>
</comment>
<dbReference type="NCBIfam" id="NF001813">
    <property type="entry name" value="PRK00549.1"/>
    <property type="match status" value="1"/>
</dbReference>
<dbReference type="SMART" id="SM00852">
    <property type="entry name" value="MoCF_biosynth"/>
    <property type="match status" value="1"/>
</dbReference>
<dbReference type="InterPro" id="IPR008136">
    <property type="entry name" value="CinA_C"/>
</dbReference>
<dbReference type="SUPFAM" id="SSF142433">
    <property type="entry name" value="CinA-like"/>
    <property type="match status" value="1"/>
</dbReference>
<dbReference type="Pfam" id="PF02464">
    <property type="entry name" value="CinA"/>
    <property type="match status" value="1"/>
</dbReference>
<dbReference type="InterPro" id="IPR050101">
    <property type="entry name" value="CinA"/>
</dbReference>
<protein>
    <recommendedName>
        <fullName evidence="1">CinA-like protein</fullName>
    </recommendedName>
</protein>
<reference evidence="3 4" key="1">
    <citation type="submission" date="2020-08" db="EMBL/GenBank/DDBJ databases">
        <title>Edaphobacter telluris sp. nov. and Acidobacterium dinghuensis sp. nov., two acidobacteria isolated from forest soil.</title>
        <authorList>
            <person name="Fu J."/>
            <person name="Qiu L."/>
        </authorList>
    </citation>
    <scope>NUCLEOTIDE SEQUENCE [LARGE SCALE GENOMIC DNA]</scope>
    <source>
        <strain evidence="3">4Y35</strain>
    </source>
</reference>
<dbReference type="AlphaFoldDB" id="A0A7G8BJ75"/>
<dbReference type="Gene3D" id="3.40.980.10">
    <property type="entry name" value="MoaB/Mog-like domain"/>
    <property type="match status" value="1"/>
</dbReference>
<dbReference type="HAMAP" id="MF_00226_B">
    <property type="entry name" value="CinA_B"/>
    <property type="match status" value="1"/>
</dbReference>
<evidence type="ECO:0000259" key="2">
    <source>
        <dbReference type="SMART" id="SM00852"/>
    </source>
</evidence>
<dbReference type="InterPro" id="IPR036425">
    <property type="entry name" value="MoaB/Mog-like_dom_sf"/>
</dbReference>
<dbReference type="InterPro" id="IPR008135">
    <property type="entry name" value="Competence-induced_CinA"/>
</dbReference>
<dbReference type="SUPFAM" id="SSF53218">
    <property type="entry name" value="Molybdenum cofactor biosynthesis proteins"/>
    <property type="match status" value="1"/>
</dbReference>
<dbReference type="PANTHER" id="PTHR13939:SF0">
    <property type="entry name" value="NMN AMIDOHYDROLASE-LIKE PROTEIN YFAY"/>
    <property type="match status" value="1"/>
</dbReference>
<dbReference type="RefSeq" id="WP_186743549.1">
    <property type="nucleotide sequence ID" value="NZ_CP060394.1"/>
</dbReference>
<evidence type="ECO:0000256" key="1">
    <source>
        <dbReference type="HAMAP-Rule" id="MF_00226"/>
    </source>
</evidence>
<dbReference type="Pfam" id="PF18146">
    <property type="entry name" value="CinA_KH"/>
    <property type="match status" value="1"/>
</dbReference>
<name>A0A7G8BJ75_9BACT</name>
<dbReference type="Gene3D" id="3.30.70.2860">
    <property type="match status" value="1"/>
</dbReference>
<evidence type="ECO:0000313" key="4">
    <source>
        <dbReference type="Proteomes" id="UP000515312"/>
    </source>
</evidence>
<feature type="domain" description="MoaB/Mog" evidence="2">
    <location>
        <begin position="4"/>
        <end position="175"/>
    </location>
</feature>
<proteinExistence type="inferred from homology"/>
<keyword evidence="4" id="KW-1185">Reference proteome</keyword>
<dbReference type="NCBIfam" id="TIGR00199">
    <property type="entry name" value="PncC_domain"/>
    <property type="match status" value="1"/>
</dbReference>
<dbReference type="InterPro" id="IPR041424">
    <property type="entry name" value="CinA_KH"/>
</dbReference>
<dbReference type="Pfam" id="PF00994">
    <property type="entry name" value="MoCF_biosynth"/>
    <property type="match status" value="1"/>
</dbReference>